<keyword evidence="3 7" id="KW-0479">Metal-binding</keyword>
<dbReference type="RefSeq" id="WP_132168079.1">
    <property type="nucleotide sequence ID" value="NZ_SMKX01000038.1"/>
</dbReference>
<proteinExistence type="inferred from homology"/>
<dbReference type="PRINTS" id="PR00385">
    <property type="entry name" value="P450"/>
</dbReference>
<feature type="binding site" description="axial binding residue" evidence="7">
    <location>
        <position position="389"/>
    </location>
    <ligand>
        <name>heme</name>
        <dbReference type="ChEBI" id="CHEBI:30413"/>
    </ligand>
    <ligandPart>
        <name>Fe</name>
        <dbReference type="ChEBI" id="CHEBI:18248"/>
    </ligandPart>
</feature>
<comment type="similarity">
    <text evidence="1 8">Belongs to the cytochrome P450 family.</text>
</comment>
<keyword evidence="6 8" id="KW-0503">Monooxygenase</keyword>
<keyword evidence="4 8" id="KW-0560">Oxidoreductase</keyword>
<dbReference type="InterPro" id="IPR050196">
    <property type="entry name" value="Cytochrome_P450_Monoox"/>
</dbReference>
<dbReference type="AlphaFoldDB" id="A0A4R4ZKK3"/>
<dbReference type="SUPFAM" id="SSF48264">
    <property type="entry name" value="Cytochrome P450"/>
    <property type="match status" value="1"/>
</dbReference>
<evidence type="ECO:0000256" key="7">
    <source>
        <dbReference type="PIRSR" id="PIRSR602401-1"/>
    </source>
</evidence>
<dbReference type="Proteomes" id="UP000295124">
    <property type="component" value="Unassembled WGS sequence"/>
</dbReference>
<evidence type="ECO:0000313" key="10">
    <source>
        <dbReference type="Proteomes" id="UP000295124"/>
    </source>
</evidence>
<dbReference type="Gene3D" id="1.10.630.10">
    <property type="entry name" value="Cytochrome P450"/>
    <property type="match status" value="1"/>
</dbReference>
<dbReference type="InterPro" id="IPR017972">
    <property type="entry name" value="Cyt_P450_CS"/>
</dbReference>
<evidence type="ECO:0000256" key="5">
    <source>
        <dbReference type="ARBA" id="ARBA00023004"/>
    </source>
</evidence>
<dbReference type="GO" id="GO:0004497">
    <property type="term" value="F:monooxygenase activity"/>
    <property type="evidence" value="ECO:0007669"/>
    <property type="project" value="UniProtKB-KW"/>
</dbReference>
<dbReference type="PANTHER" id="PTHR24291">
    <property type="entry name" value="CYTOCHROME P450 FAMILY 4"/>
    <property type="match status" value="1"/>
</dbReference>
<keyword evidence="10" id="KW-1185">Reference proteome</keyword>
<dbReference type="PRINTS" id="PR00463">
    <property type="entry name" value="EP450I"/>
</dbReference>
<evidence type="ECO:0000256" key="1">
    <source>
        <dbReference type="ARBA" id="ARBA00010617"/>
    </source>
</evidence>
<dbReference type="InterPro" id="IPR002401">
    <property type="entry name" value="Cyt_P450_E_grp-I"/>
</dbReference>
<name>A0A4R4ZKK3_9ACTN</name>
<comment type="caution">
    <text evidence="9">The sequence shown here is derived from an EMBL/GenBank/DDBJ whole genome shotgun (WGS) entry which is preliminary data.</text>
</comment>
<evidence type="ECO:0000256" key="2">
    <source>
        <dbReference type="ARBA" id="ARBA00022617"/>
    </source>
</evidence>
<organism evidence="9 10">
    <name type="scientific">Kribbella antibiotica</name>
    <dbReference type="NCBI Taxonomy" id="190195"/>
    <lineage>
        <taxon>Bacteria</taxon>
        <taxon>Bacillati</taxon>
        <taxon>Actinomycetota</taxon>
        <taxon>Actinomycetes</taxon>
        <taxon>Propionibacteriales</taxon>
        <taxon>Kribbellaceae</taxon>
        <taxon>Kribbella</taxon>
    </lineage>
</organism>
<sequence>MLTSTPTARTPRRLPGAVPLLGHGLMMQRSPLDFIAGARTYGDVVELRLGPKAAYLVTSPAGVRELLVNHSQVTANGVLFEKLKILGGDGIGSIYGTPHRRRRRLLTPLFGQQQAKRYAEVAATVAAEKAASWTDGQRIRLDEDLHEMAAAIVVRSLFPGGGGIAAAARAARDLPTVFRGVAKRAYAPTDLIFAVPTPENRRFAESNRRLHALVDEIIEECRQTSDGTGLLAALLAARDEETQEPLTHAQIHDEVMTMFFVGTEASAAAFGWIFHLLDRNPEVAGKLEAELERVQDVQQMTYLRQVVHEALRMYPPGWLFPRIPQEDLVIAGYLVPAGANVFYSPYALHRDPASFADPDRFDPDRWSAERASGIPRDAYLPFGEGARTCVGANFAFSEAMIVAAGLLSKWRLIGSGDRVVPVAATTLHPDRLPMVVRAR</sequence>
<evidence type="ECO:0000256" key="4">
    <source>
        <dbReference type="ARBA" id="ARBA00023002"/>
    </source>
</evidence>
<dbReference type="InterPro" id="IPR036396">
    <property type="entry name" value="Cyt_P450_sf"/>
</dbReference>
<dbReference type="OrthoDB" id="7376058at2"/>
<accession>A0A4R4ZKK3</accession>
<keyword evidence="5 7" id="KW-0408">Iron</keyword>
<keyword evidence="2 7" id="KW-0349">Heme</keyword>
<dbReference type="PROSITE" id="PS00086">
    <property type="entry name" value="CYTOCHROME_P450"/>
    <property type="match status" value="1"/>
</dbReference>
<evidence type="ECO:0000256" key="3">
    <source>
        <dbReference type="ARBA" id="ARBA00022723"/>
    </source>
</evidence>
<dbReference type="EMBL" id="SMKX01000038">
    <property type="protein sequence ID" value="TDD59253.1"/>
    <property type="molecule type" value="Genomic_DNA"/>
</dbReference>
<dbReference type="GO" id="GO:0016705">
    <property type="term" value="F:oxidoreductase activity, acting on paired donors, with incorporation or reduction of molecular oxygen"/>
    <property type="evidence" value="ECO:0007669"/>
    <property type="project" value="InterPro"/>
</dbReference>
<gene>
    <name evidence="9" type="ORF">E1263_15885</name>
</gene>
<dbReference type="InterPro" id="IPR001128">
    <property type="entry name" value="Cyt_P450"/>
</dbReference>
<reference evidence="9 10" key="1">
    <citation type="submission" date="2019-03" db="EMBL/GenBank/DDBJ databases">
        <title>Draft genome sequences of novel Actinobacteria.</title>
        <authorList>
            <person name="Sahin N."/>
            <person name="Ay H."/>
            <person name="Saygin H."/>
        </authorList>
    </citation>
    <scope>NUCLEOTIDE SEQUENCE [LARGE SCALE GENOMIC DNA]</scope>
    <source>
        <strain evidence="9 10">JCM 13523</strain>
    </source>
</reference>
<comment type="cofactor">
    <cofactor evidence="7">
        <name>heme</name>
        <dbReference type="ChEBI" id="CHEBI:30413"/>
    </cofactor>
</comment>
<evidence type="ECO:0000256" key="6">
    <source>
        <dbReference type="ARBA" id="ARBA00023033"/>
    </source>
</evidence>
<evidence type="ECO:0000313" key="9">
    <source>
        <dbReference type="EMBL" id="TDD59253.1"/>
    </source>
</evidence>
<evidence type="ECO:0000256" key="8">
    <source>
        <dbReference type="RuleBase" id="RU000461"/>
    </source>
</evidence>
<protein>
    <submittedName>
        <fullName evidence="9">Cytochrome P450</fullName>
    </submittedName>
</protein>
<dbReference type="GO" id="GO:0020037">
    <property type="term" value="F:heme binding"/>
    <property type="evidence" value="ECO:0007669"/>
    <property type="project" value="InterPro"/>
</dbReference>
<dbReference type="PANTHER" id="PTHR24291:SF50">
    <property type="entry name" value="BIFUNCTIONAL ALBAFLAVENONE MONOOXYGENASE_TERPENE SYNTHASE"/>
    <property type="match status" value="1"/>
</dbReference>
<dbReference type="GO" id="GO:0005506">
    <property type="term" value="F:iron ion binding"/>
    <property type="evidence" value="ECO:0007669"/>
    <property type="project" value="InterPro"/>
</dbReference>
<dbReference type="Pfam" id="PF00067">
    <property type="entry name" value="p450"/>
    <property type="match status" value="1"/>
</dbReference>